<name>A0ABM9NUG1_9FLAO</name>
<dbReference type="EMBL" id="CAXIXY010000003">
    <property type="protein sequence ID" value="CAL2079486.1"/>
    <property type="molecule type" value="Genomic_DNA"/>
</dbReference>
<organism evidence="2 3">
    <name type="scientific">Tenacibaculum platacis</name>
    <dbReference type="NCBI Taxonomy" id="3137852"/>
    <lineage>
        <taxon>Bacteria</taxon>
        <taxon>Pseudomonadati</taxon>
        <taxon>Bacteroidota</taxon>
        <taxon>Flavobacteriia</taxon>
        <taxon>Flavobacteriales</taxon>
        <taxon>Flavobacteriaceae</taxon>
        <taxon>Tenacibaculum</taxon>
    </lineage>
</organism>
<keyword evidence="3" id="KW-1185">Reference proteome</keyword>
<gene>
    <name evidence="2" type="ORF">T190607A01A_10871</name>
</gene>
<comment type="caution">
    <text evidence="2">The sequence shown here is derived from an EMBL/GenBank/DDBJ whole genome shotgun (WGS) entry which is preliminary data.</text>
</comment>
<evidence type="ECO:0000256" key="1">
    <source>
        <dbReference type="SAM" id="MobiDB-lite"/>
    </source>
</evidence>
<proteinExistence type="predicted"/>
<reference evidence="2 3" key="1">
    <citation type="submission" date="2024-05" db="EMBL/GenBank/DDBJ databases">
        <authorList>
            <person name="Duchaud E."/>
        </authorList>
    </citation>
    <scope>NUCLEOTIDE SEQUENCE [LARGE SCALE GENOMIC DNA]</scope>
    <source>
        <strain evidence="2">Ena-SAMPLE-TAB-13-05-2024-13:56:06:370-140302</strain>
    </source>
</reference>
<protein>
    <submittedName>
        <fullName evidence="2">Uncharacterized protein</fullName>
    </submittedName>
</protein>
<accession>A0ABM9NUG1</accession>
<feature type="region of interest" description="Disordered" evidence="1">
    <location>
        <begin position="1"/>
        <end position="20"/>
    </location>
</feature>
<feature type="compositionally biased region" description="Basic and acidic residues" evidence="1">
    <location>
        <begin position="1"/>
        <end position="10"/>
    </location>
</feature>
<evidence type="ECO:0000313" key="2">
    <source>
        <dbReference type="EMBL" id="CAL2079486.1"/>
    </source>
</evidence>
<evidence type="ECO:0000313" key="3">
    <source>
        <dbReference type="Proteomes" id="UP001497416"/>
    </source>
</evidence>
<sequence length="88" mass="9805">MSSKSIEKKSKSSSSSSEEELLLVDEFPELLEVLLKLSLAFPSLLCENKTHGTNSSNSSLDFIVNLFFKILSISVPLTFIQKLKIVKK</sequence>
<dbReference type="Proteomes" id="UP001497416">
    <property type="component" value="Unassembled WGS sequence"/>
</dbReference>